<evidence type="ECO:0000313" key="2">
    <source>
        <dbReference type="Proteomes" id="UP000000343"/>
    </source>
</evidence>
<reference evidence="2" key="1">
    <citation type="submission" date="2011-01" db="EMBL/GenBank/DDBJ databases">
        <title>Complete sequence of chromosome of Acidobacterium sp. MP5ACTX9.</title>
        <authorList>
            <consortium name="US DOE Joint Genome Institute"/>
            <person name="Lucas S."/>
            <person name="Copeland A."/>
            <person name="Lapidus A."/>
            <person name="Cheng J.-F."/>
            <person name="Goodwin L."/>
            <person name="Pitluck S."/>
            <person name="Teshima H."/>
            <person name="Detter J.C."/>
            <person name="Han C."/>
            <person name="Tapia R."/>
            <person name="Land M."/>
            <person name="Hauser L."/>
            <person name="Kyrpides N."/>
            <person name="Ivanova N."/>
            <person name="Ovchinnikova G."/>
            <person name="Pagani I."/>
            <person name="Rawat S.R."/>
            <person name="Mannisto M."/>
            <person name="Haggblom M.M."/>
            <person name="Woyke T."/>
        </authorList>
    </citation>
    <scope>NUCLEOTIDE SEQUENCE [LARGE SCALE GENOMIC DNA]</scope>
    <source>
        <strain evidence="2">MP5ACTX9</strain>
    </source>
</reference>
<dbReference type="NCBIfam" id="TIGR03187">
    <property type="entry name" value="DGQHR"/>
    <property type="match status" value="1"/>
</dbReference>
<dbReference type="InterPro" id="IPR017642">
    <property type="entry name" value="DNA_S_mod_DndB"/>
</dbReference>
<dbReference type="STRING" id="1198114.AciX9_0934"/>
<dbReference type="EMBL" id="CP002480">
    <property type="protein sequence ID" value="ADW68001.1"/>
    <property type="molecule type" value="Genomic_DNA"/>
</dbReference>
<proteinExistence type="predicted"/>
<dbReference type="AlphaFoldDB" id="E8X1T2"/>
<name>E8X1T2_GRATM</name>
<gene>
    <name evidence="1" type="ordered locus">AciX9_0934</name>
</gene>
<dbReference type="RefSeq" id="WP_013579325.1">
    <property type="nucleotide sequence ID" value="NC_015064.1"/>
</dbReference>
<dbReference type="PaxDb" id="1198114-AciX9_0934"/>
<dbReference type="KEGG" id="acm:AciX9_0934"/>
<dbReference type="eggNOG" id="ENOG502Z7Y8">
    <property type="taxonomic scope" value="Bacteria"/>
</dbReference>
<protein>
    <submittedName>
        <fullName evidence="1">DGQHR domain protein</fullName>
    </submittedName>
</protein>
<dbReference type="HOGENOM" id="CLU_072752_0_0_0"/>
<dbReference type="CDD" id="cd16413">
    <property type="entry name" value="DGQHR_domain"/>
    <property type="match status" value="1"/>
</dbReference>
<dbReference type="OrthoDB" id="9789139at2"/>
<dbReference type="Proteomes" id="UP000000343">
    <property type="component" value="Chromosome"/>
</dbReference>
<dbReference type="InterPro" id="IPR017601">
    <property type="entry name" value="DGQHR-contain_dom"/>
</dbReference>
<organism evidence="2">
    <name type="scientific">Granulicella tundricola (strain ATCC BAA-1859 / DSM 23138 / MP5ACTX9)</name>
    <dbReference type="NCBI Taxonomy" id="1198114"/>
    <lineage>
        <taxon>Bacteria</taxon>
        <taxon>Pseudomonadati</taxon>
        <taxon>Acidobacteriota</taxon>
        <taxon>Terriglobia</taxon>
        <taxon>Terriglobales</taxon>
        <taxon>Acidobacteriaceae</taxon>
        <taxon>Granulicella</taxon>
    </lineage>
</organism>
<keyword evidence="2" id="KW-1185">Reference proteome</keyword>
<dbReference type="Pfam" id="PF14072">
    <property type="entry name" value="DndB"/>
    <property type="match status" value="1"/>
</dbReference>
<sequence>MAPTRSSFQALPLTQNEHRFYFSTIPVDELFPYCFVARRQEDPSQGFQRTLSQDRANDIARYLSAGNGSIPTNVVLSAQPIASLKYIAGSKTLSFLQVERSFLVLDGQHRLWGYSKCTRKHRVPVAIYQGLTRAEEAKLFIDINTNQRGVPAALLLDIKQLADMESVKENIMRVLFDRLNTDGKSSLAGRLSPAKPSPSKISRVAFNRALGGALDSELVRGLEADPLFQLVRNYINAFDAELQDSQLLTRASYFEAMFDIFDEALRLTLGKKKNLKQASIQEIIRTIAKLDFTGQSMTRKEYLVSMQSSLRQSLAVSVDML</sequence>
<accession>E8X1T2</accession>
<evidence type="ECO:0000313" key="1">
    <source>
        <dbReference type="EMBL" id="ADW68001.1"/>
    </source>
</evidence>